<evidence type="ECO:0008006" key="4">
    <source>
        <dbReference type="Google" id="ProtNLM"/>
    </source>
</evidence>
<feature type="transmembrane region" description="Helical" evidence="1">
    <location>
        <begin position="481"/>
        <end position="499"/>
    </location>
</feature>
<dbReference type="InterPro" id="IPR027268">
    <property type="entry name" value="Peptidase_M4/M1_CTD_sf"/>
</dbReference>
<dbReference type="SUPFAM" id="SSF55486">
    <property type="entry name" value="Metalloproteases ('zincins'), catalytic domain"/>
    <property type="match status" value="1"/>
</dbReference>
<keyword evidence="1" id="KW-0472">Membrane</keyword>
<feature type="transmembrane region" description="Helical" evidence="1">
    <location>
        <begin position="324"/>
        <end position="345"/>
    </location>
</feature>
<gene>
    <name evidence="2" type="ORF">ACFOPH_22370</name>
</gene>
<name>A0ABV7PSD9_9BURK</name>
<evidence type="ECO:0000313" key="3">
    <source>
        <dbReference type="Proteomes" id="UP001595665"/>
    </source>
</evidence>
<accession>A0ABV7PSD9</accession>
<feature type="transmembrane region" description="Helical" evidence="1">
    <location>
        <begin position="572"/>
        <end position="592"/>
    </location>
</feature>
<feature type="transmembrane region" description="Helical" evidence="1">
    <location>
        <begin position="153"/>
        <end position="177"/>
    </location>
</feature>
<sequence length="1183" mass="130499">MAALFAIARFEIRQRLRQLATWVYFGLFVALALLWTAAAGGVFKDTVVAFGSRVLIDAPRQVALTTAFLGCLGVIVMAAVMGRAVQQDFEHEMHHFFFSAPIRKSAYVFGRFLGAWIVLALIFAGILLGAWLGTLVPGIDPDRLGGGSPGAYLLPWLFTLLPNLFIFGAIFFVLAALTRRMLPVYVASIVLLVGYTVAPSLARDFDYKTAAALIDPFATTALVTLTEYWPIAERNARQVTLEGVYLLNRLIWCGFGLVVLLLGYWRLQLSALAEVRGGEPRALPEPAPQLTQAAVNTRERPDFARRSLGLLLAKQTWLQWRQSVATLPFALIALAGMGMLVLGSFDLGMLHGASTYPVTWRMLELIRDTNSLFVLVITTFYAAQLVWRERDARTAQLFDALPLPGWLAPVSKVLALVGMQALLLLLAMLTAMLNQVLRGYFALETGLYLRTLFTILLPQYALLAVLAVAVQALCGRKVLGYALLVTLYVAMIACQGLGLDHPLLLFTALPELPWSAMNGYGHLLLRERALELYGGGLALMLLALTVVLWPRGVNQEWSSRLRLARQNLTPRVLAAFGAGLLLFGASGALLWYELDVAGNYRMTRSAEALRAEYELRYRRFQDLPQPRLAAVNLRADLYPQARMLAVAGSYQLENRGAAPISDLVVYQQPGFDLAARLSQPARLVTGDRARGFYRYRLATPLAPGARIAFEFQLSAAPGGLLGVGTDTPVAANGSWFTNDALPRIGYQQAVELRDERDRRRHGLAPRAQDQHLDAAGTDAARIRFEALVTTSVDQIAVAPGALEREWIAQERRHFRYRAEQPILDRYAIASARYAVRHERWQDVAIDAFYRPGHEDNVDRLVRGAAAALAYGTRAFGSYGLHDLRLVETPRGAGAAQSFPGMVSLPETEAFIARVEPNSRTEIDYPFYMGAYSTARQWWGQQLAASNKPGGALLAAGLAEYTALMTVRRSLGSTAMRRYLRQDLNAYLLGRATATGRELPLVRAGDDAWLAQRKGGLALYLLQDQLGEERVNAVLRDFLRRHGGQDNSPDAAALVEALRAVTPPDKAYLVHDLFEAIVLYENRADSASARRRPDGKYEVTLRASAAKVRAGGPTEQELPLADSIEFGVDDSEGRPLARERRLVRERAQVVSFVVDALPARAGIDPDYKLIDKKPTDNMVPVDNR</sequence>
<dbReference type="Gene3D" id="1.10.390.10">
    <property type="entry name" value="Neutral Protease Domain 2"/>
    <property type="match status" value="1"/>
</dbReference>
<feature type="transmembrane region" description="Helical" evidence="1">
    <location>
        <begin position="249"/>
        <end position="267"/>
    </location>
</feature>
<feature type="transmembrane region" description="Helical" evidence="1">
    <location>
        <begin position="106"/>
        <end position="133"/>
    </location>
</feature>
<dbReference type="EMBL" id="JBHRVV010000001">
    <property type="protein sequence ID" value="MFC3460953.1"/>
    <property type="molecule type" value="Genomic_DNA"/>
</dbReference>
<keyword evidence="1" id="KW-0812">Transmembrane</keyword>
<dbReference type="Proteomes" id="UP001595665">
    <property type="component" value="Unassembled WGS sequence"/>
</dbReference>
<dbReference type="RefSeq" id="WP_379737325.1">
    <property type="nucleotide sequence ID" value="NZ_JBHRVV010000001.1"/>
</dbReference>
<proteinExistence type="predicted"/>
<feature type="transmembrane region" description="Helical" evidence="1">
    <location>
        <begin position="63"/>
        <end position="85"/>
    </location>
</feature>
<feature type="transmembrane region" description="Helical" evidence="1">
    <location>
        <begin position="184"/>
        <end position="202"/>
    </location>
</feature>
<feature type="transmembrane region" description="Helical" evidence="1">
    <location>
        <begin position="365"/>
        <end position="387"/>
    </location>
</feature>
<reference evidence="3" key="1">
    <citation type="journal article" date="2019" name="Int. J. Syst. Evol. Microbiol.">
        <title>The Global Catalogue of Microorganisms (GCM) 10K type strain sequencing project: providing services to taxonomists for standard genome sequencing and annotation.</title>
        <authorList>
            <consortium name="The Broad Institute Genomics Platform"/>
            <consortium name="The Broad Institute Genome Sequencing Center for Infectious Disease"/>
            <person name="Wu L."/>
            <person name="Ma J."/>
        </authorList>
    </citation>
    <scope>NUCLEOTIDE SEQUENCE [LARGE SCALE GENOMIC DNA]</scope>
    <source>
        <strain evidence="3">CCM 7480</strain>
    </source>
</reference>
<feature type="transmembrane region" description="Helical" evidence="1">
    <location>
        <begin position="453"/>
        <end position="474"/>
    </location>
</feature>
<evidence type="ECO:0000256" key="1">
    <source>
        <dbReference type="SAM" id="Phobius"/>
    </source>
</evidence>
<organism evidence="2 3">
    <name type="scientific">Massilia haematophila</name>
    <dbReference type="NCBI Taxonomy" id="457923"/>
    <lineage>
        <taxon>Bacteria</taxon>
        <taxon>Pseudomonadati</taxon>
        <taxon>Pseudomonadota</taxon>
        <taxon>Betaproteobacteria</taxon>
        <taxon>Burkholderiales</taxon>
        <taxon>Oxalobacteraceae</taxon>
        <taxon>Telluria group</taxon>
        <taxon>Massilia</taxon>
    </lineage>
</organism>
<evidence type="ECO:0000313" key="2">
    <source>
        <dbReference type="EMBL" id="MFC3460953.1"/>
    </source>
</evidence>
<protein>
    <recommendedName>
        <fullName evidence="4">ABC transporter permease</fullName>
    </recommendedName>
</protein>
<keyword evidence="1" id="KW-1133">Transmembrane helix</keyword>
<feature type="transmembrane region" description="Helical" evidence="1">
    <location>
        <begin position="413"/>
        <end position="433"/>
    </location>
</feature>
<keyword evidence="3" id="KW-1185">Reference proteome</keyword>
<feature type="transmembrane region" description="Helical" evidence="1">
    <location>
        <begin position="532"/>
        <end position="551"/>
    </location>
</feature>
<feature type="transmembrane region" description="Helical" evidence="1">
    <location>
        <begin position="21"/>
        <end position="43"/>
    </location>
</feature>
<comment type="caution">
    <text evidence="2">The sequence shown here is derived from an EMBL/GenBank/DDBJ whole genome shotgun (WGS) entry which is preliminary data.</text>
</comment>